<dbReference type="AlphaFoldDB" id="A0A1X0SEP8"/>
<dbReference type="EMBL" id="KV921263">
    <property type="protein sequence ID" value="ORE22805.1"/>
    <property type="molecule type" value="Genomic_DNA"/>
</dbReference>
<sequence>MTRPERNCCICWHLGWLSDNHYKACLHHPHHSVTKTDSLPFILNILSIKRPPSR</sequence>
<name>A0A1X0SEP8_RHIZD</name>
<reference evidence="1 2" key="1">
    <citation type="journal article" date="2016" name="Proc. Natl. Acad. Sci. U.S.A.">
        <title>Lipid metabolic changes in an early divergent fungus govern the establishment of a mutualistic symbiosis with endobacteria.</title>
        <authorList>
            <person name="Lastovetsky O.A."/>
            <person name="Gaspar M.L."/>
            <person name="Mondo S.J."/>
            <person name="LaButti K.M."/>
            <person name="Sandor L."/>
            <person name="Grigoriev I.V."/>
            <person name="Henry S.A."/>
            <person name="Pawlowska T.E."/>
        </authorList>
    </citation>
    <scope>NUCLEOTIDE SEQUENCE [LARGE SCALE GENOMIC DNA]</scope>
    <source>
        <strain evidence="1 2">ATCC 11559</strain>
    </source>
</reference>
<accession>A0A1X0SEP8</accession>
<protein>
    <submittedName>
        <fullName evidence="1">Uncharacterized protein</fullName>
    </submittedName>
</protein>
<evidence type="ECO:0000313" key="1">
    <source>
        <dbReference type="EMBL" id="ORE22805.1"/>
    </source>
</evidence>
<proteinExistence type="predicted"/>
<dbReference type="Proteomes" id="UP000242381">
    <property type="component" value="Unassembled WGS sequence"/>
</dbReference>
<evidence type="ECO:0000313" key="2">
    <source>
        <dbReference type="Proteomes" id="UP000242381"/>
    </source>
</evidence>
<organism evidence="1 2">
    <name type="scientific">Rhizopus microsporus</name>
    <dbReference type="NCBI Taxonomy" id="58291"/>
    <lineage>
        <taxon>Eukaryota</taxon>
        <taxon>Fungi</taxon>
        <taxon>Fungi incertae sedis</taxon>
        <taxon>Mucoromycota</taxon>
        <taxon>Mucoromycotina</taxon>
        <taxon>Mucoromycetes</taxon>
        <taxon>Mucorales</taxon>
        <taxon>Mucorineae</taxon>
        <taxon>Rhizopodaceae</taxon>
        <taxon>Rhizopus</taxon>
    </lineage>
</organism>
<gene>
    <name evidence="1" type="ORF">BCV71DRAFT_284197</name>
</gene>